<keyword evidence="2" id="KW-1185">Reference proteome</keyword>
<gene>
    <name evidence="1" type="ORF">EHLA_2183</name>
</gene>
<evidence type="ECO:0000313" key="2">
    <source>
        <dbReference type="Proteomes" id="UP000217549"/>
    </source>
</evidence>
<dbReference type="EMBL" id="LT907978">
    <property type="protein sequence ID" value="SOB72814.1"/>
    <property type="molecule type" value="Genomic_DNA"/>
</dbReference>
<protein>
    <recommendedName>
        <fullName evidence="3">NlpC/P60 domain-containing protein</fullName>
    </recommendedName>
</protein>
<evidence type="ECO:0008006" key="3">
    <source>
        <dbReference type="Google" id="ProtNLM"/>
    </source>
</evidence>
<dbReference type="Proteomes" id="UP000217549">
    <property type="component" value="Chromosome I"/>
</dbReference>
<dbReference type="AlphaFoldDB" id="A0A285PTC7"/>
<dbReference type="Gene3D" id="3.90.1720.10">
    <property type="entry name" value="endopeptidase domain like (from Nostoc punctiforme)"/>
    <property type="match status" value="1"/>
</dbReference>
<proteinExistence type="predicted"/>
<dbReference type="RefSeq" id="WP_096240790.1">
    <property type="nucleotide sequence ID" value="NZ_LT907978.1"/>
</dbReference>
<organism evidence="1 2">
    <name type="scientific">Anaerobutyricum hallii</name>
    <dbReference type="NCBI Taxonomy" id="39488"/>
    <lineage>
        <taxon>Bacteria</taxon>
        <taxon>Bacillati</taxon>
        <taxon>Bacillota</taxon>
        <taxon>Clostridia</taxon>
        <taxon>Lachnospirales</taxon>
        <taxon>Lachnospiraceae</taxon>
        <taxon>Anaerobutyricum</taxon>
    </lineage>
</organism>
<name>A0A285PTC7_9FIRM</name>
<dbReference type="KEGG" id="ehl:EHLA_2183"/>
<evidence type="ECO:0000313" key="1">
    <source>
        <dbReference type="EMBL" id="SOB72814.1"/>
    </source>
</evidence>
<sequence>MDRLSLLVKAKETAEYFVDKKFKYSQGVANSWAGAKKKKVSNCASYVCYCLQQLGILKPGQLFYCNRNGRVVYKGAGTKAAISKRYRLIKVNKLPRDYKNKLKPGDICFYRLHTNIFAGINESNKMVWWDAGKASTNTKKAGGTYKKIHRVINENQKLLYVLRWKG</sequence>
<accession>A0A285PTC7</accession>
<reference evidence="2" key="1">
    <citation type="submission" date="2017-09" db="EMBL/GenBank/DDBJ databases">
        <authorList>
            <person name="Shetty A S."/>
        </authorList>
    </citation>
    <scope>NUCLEOTIDE SEQUENCE [LARGE SCALE GENOMIC DNA]</scope>
</reference>